<reference evidence="2" key="1">
    <citation type="submission" date="2021-02" db="EMBL/GenBank/DDBJ databases">
        <authorList>
            <person name="Nowell W R."/>
        </authorList>
    </citation>
    <scope>NUCLEOTIDE SEQUENCE</scope>
</reference>
<gene>
    <name evidence="2" type="ORF">UXM345_LOCUS39113</name>
</gene>
<dbReference type="Proteomes" id="UP000663842">
    <property type="component" value="Unassembled WGS sequence"/>
</dbReference>
<organism evidence="2 3">
    <name type="scientific">Rotaria magnacalcarata</name>
    <dbReference type="NCBI Taxonomy" id="392030"/>
    <lineage>
        <taxon>Eukaryota</taxon>
        <taxon>Metazoa</taxon>
        <taxon>Spiralia</taxon>
        <taxon>Gnathifera</taxon>
        <taxon>Rotifera</taxon>
        <taxon>Eurotatoria</taxon>
        <taxon>Bdelloidea</taxon>
        <taxon>Philodinida</taxon>
        <taxon>Philodinidae</taxon>
        <taxon>Rotaria</taxon>
    </lineage>
</organism>
<proteinExistence type="predicted"/>
<keyword evidence="1" id="KW-0147">Chitin-binding</keyword>
<evidence type="ECO:0000256" key="1">
    <source>
        <dbReference type="ARBA" id="ARBA00022669"/>
    </source>
</evidence>
<comment type="caution">
    <text evidence="2">The sequence shown here is derived from an EMBL/GenBank/DDBJ whole genome shotgun (WGS) entry which is preliminary data.</text>
</comment>
<dbReference type="Gene3D" id="3.30.60.10">
    <property type="entry name" value="Endochitinase-like"/>
    <property type="match status" value="1"/>
</dbReference>
<dbReference type="InterPro" id="IPR036861">
    <property type="entry name" value="Endochitinase-like_sf"/>
</dbReference>
<dbReference type="GO" id="GO:0008061">
    <property type="term" value="F:chitin binding"/>
    <property type="evidence" value="ECO:0007669"/>
    <property type="project" value="UniProtKB-KW"/>
</dbReference>
<feature type="non-terminal residue" evidence="2">
    <location>
        <position position="66"/>
    </location>
</feature>
<dbReference type="EMBL" id="CAJOBF010037569">
    <property type="protein sequence ID" value="CAF4437922.1"/>
    <property type="molecule type" value="Genomic_DNA"/>
</dbReference>
<name>A0A820RN67_9BILA</name>
<accession>A0A820RN67</accession>
<sequence>MCGRSAPLYKGYYPVCDPDDPGYSCCSPDGYCGKSEKHCTGLGIDYEKNPDLLVDEPIRPSIDPPL</sequence>
<evidence type="ECO:0000313" key="2">
    <source>
        <dbReference type="EMBL" id="CAF4437922.1"/>
    </source>
</evidence>
<evidence type="ECO:0008006" key="4">
    <source>
        <dbReference type="Google" id="ProtNLM"/>
    </source>
</evidence>
<dbReference type="SUPFAM" id="SSF57016">
    <property type="entry name" value="Plant lectins/antimicrobial peptides"/>
    <property type="match status" value="1"/>
</dbReference>
<protein>
    <recommendedName>
        <fullName evidence="4">Chitin-binding type-1 domain-containing protein</fullName>
    </recommendedName>
</protein>
<dbReference type="AlphaFoldDB" id="A0A820RN67"/>
<evidence type="ECO:0000313" key="3">
    <source>
        <dbReference type="Proteomes" id="UP000663842"/>
    </source>
</evidence>